<accession>A0ACC0F3R8</accession>
<evidence type="ECO:0000313" key="1">
    <source>
        <dbReference type="EMBL" id="KAI7983366.1"/>
    </source>
</evidence>
<dbReference type="Proteomes" id="UP001060215">
    <property type="component" value="Chromosome 11"/>
</dbReference>
<keyword evidence="2" id="KW-1185">Reference proteome</keyword>
<evidence type="ECO:0000313" key="2">
    <source>
        <dbReference type="Proteomes" id="UP001060215"/>
    </source>
</evidence>
<proteinExistence type="predicted"/>
<organism evidence="1 2">
    <name type="scientific">Camellia lanceoleosa</name>
    <dbReference type="NCBI Taxonomy" id="1840588"/>
    <lineage>
        <taxon>Eukaryota</taxon>
        <taxon>Viridiplantae</taxon>
        <taxon>Streptophyta</taxon>
        <taxon>Embryophyta</taxon>
        <taxon>Tracheophyta</taxon>
        <taxon>Spermatophyta</taxon>
        <taxon>Magnoliopsida</taxon>
        <taxon>eudicotyledons</taxon>
        <taxon>Gunneridae</taxon>
        <taxon>Pentapetalae</taxon>
        <taxon>asterids</taxon>
        <taxon>Ericales</taxon>
        <taxon>Theaceae</taxon>
        <taxon>Camellia</taxon>
    </lineage>
</organism>
<protein>
    <submittedName>
        <fullName evidence="1">GDSL esterase/lipase</fullName>
    </submittedName>
</protein>
<reference evidence="1 2" key="1">
    <citation type="journal article" date="2022" name="Plant J.">
        <title>Chromosome-level genome of Camellia lanceoleosa provides a valuable resource for understanding genome evolution and self-incompatibility.</title>
        <authorList>
            <person name="Gong W."/>
            <person name="Xiao S."/>
            <person name="Wang L."/>
            <person name="Liao Z."/>
            <person name="Chang Y."/>
            <person name="Mo W."/>
            <person name="Hu G."/>
            <person name="Li W."/>
            <person name="Zhao G."/>
            <person name="Zhu H."/>
            <person name="Hu X."/>
            <person name="Ji K."/>
            <person name="Xiang X."/>
            <person name="Song Q."/>
            <person name="Yuan D."/>
            <person name="Jin S."/>
            <person name="Zhang L."/>
        </authorList>
    </citation>
    <scope>NUCLEOTIDE SEQUENCE [LARGE SCALE GENOMIC DNA]</scope>
    <source>
        <strain evidence="1">SQ_2022a</strain>
    </source>
</reference>
<dbReference type="EMBL" id="CM045768">
    <property type="protein sequence ID" value="KAI7983366.1"/>
    <property type="molecule type" value="Genomic_DNA"/>
</dbReference>
<sequence>MLELIGILVPLVLFNVDVGAVDVTSLPPCNFPAIYNFGDSNSAALDKNPAAGHLLIEYMADYLKLPYVSGYPNSSETKFQYGANFASSGASIRPQHHVGGNSVHLKIQVQQFGELKARSSSNQGTNGLVKPEDFSKALYTLDIGQNDLTISYQQNLDVRAQIPDVINQFTTAVKDLYELGARAFWIHNTAPFGCIPFAKSLANDRPIIPKTEDQHKCNTFMNEMSKEYNRQLHEAVNKLRVELPNAALTYVDLNTPMYELLTAYTKLGFADLLKVAYDTVHRSQSASLWLSNRVVNGSLSEPPIPINYACLDVTSLPPCNFPAIYNFGDSNSAALDKNPAAGHLLIEYMADYLKLPYVSGYPNSSETKFQYGANFASSGASIRPQHHVGGNSVHLKIQVQQFGELKARSSSNQGTNGLVKPEDFSKALYTLDIGQNDLTISYQQNLDVRAQIPDVINQFTTAVKDLYELGARAFWIHNTAPFGCIPFAKSLANDRPIIPKTEDQHKCNTFMNEMSKEYNRQLHEAVNKLRVELPNAALTYVDLNTPMYELLTAYTKLGFADLLKVAYDTVHRSQSASLWLSNWVVNGSLSEPPIPINYACRTNGLFKPEDFSKALYTLDIGQNDLTISYQQKLDVRAQIPDIINQFTAAVKDLYQEGARAFWIHNTAPFGCFPFAEILVKDIPKTQDQRKCYTFMNEMSKEYNRQLHEAVNKLRVELPKAALTYVDLNTPMYELLTAHTKLGIQNATYDSVHRTQLASQWLSNWVVNGSVSEPPIPINYACPLLSWGTTQNLKGLFFGFLQNLTFDVDARINLFEIVFNGVFTVVYCNIRVLGGLVSAHILAIDSTNRSQPCTYQLFFLLFATGLICWPIWIHL</sequence>
<gene>
    <name evidence="1" type="ORF">LOK49_LG15G01732</name>
</gene>
<name>A0ACC0F3R8_9ERIC</name>
<comment type="caution">
    <text evidence="1">The sequence shown here is derived from an EMBL/GenBank/DDBJ whole genome shotgun (WGS) entry which is preliminary data.</text>
</comment>